<evidence type="ECO:0000313" key="11">
    <source>
        <dbReference type="Proteomes" id="UP000800096"/>
    </source>
</evidence>
<dbReference type="PANTHER" id="PTHR24006">
    <property type="entry name" value="UBIQUITIN CARBOXYL-TERMINAL HYDROLASE"/>
    <property type="match status" value="1"/>
</dbReference>
<dbReference type="Pfam" id="PF00443">
    <property type="entry name" value="UCH"/>
    <property type="match status" value="1"/>
</dbReference>
<keyword evidence="11" id="KW-1185">Reference proteome</keyword>
<dbReference type="EC" id="3.4.19.12" evidence="3"/>
<dbReference type="AlphaFoldDB" id="A0A6A5QJP9"/>
<dbReference type="InterPro" id="IPR038765">
    <property type="entry name" value="Papain-like_cys_pep_sf"/>
</dbReference>
<feature type="compositionally biased region" description="Basic residues" evidence="8">
    <location>
        <begin position="13"/>
        <end position="22"/>
    </location>
</feature>
<evidence type="ECO:0000313" key="10">
    <source>
        <dbReference type="EMBL" id="KAF1915683.1"/>
    </source>
</evidence>
<dbReference type="PROSITE" id="PS50235">
    <property type="entry name" value="USP_3"/>
    <property type="match status" value="1"/>
</dbReference>
<evidence type="ECO:0000256" key="4">
    <source>
        <dbReference type="ARBA" id="ARBA00022670"/>
    </source>
</evidence>
<evidence type="ECO:0000256" key="3">
    <source>
        <dbReference type="ARBA" id="ARBA00012759"/>
    </source>
</evidence>
<dbReference type="InterPro" id="IPR001394">
    <property type="entry name" value="Peptidase_C19_UCH"/>
</dbReference>
<feature type="compositionally biased region" description="Polar residues" evidence="8">
    <location>
        <begin position="657"/>
        <end position="674"/>
    </location>
</feature>
<feature type="compositionally biased region" description="Low complexity" evidence="8">
    <location>
        <begin position="393"/>
        <end position="407"/>
    </location>
</feature>
<organism evidence="10 11">
    <name type="scientific">Ampelomyces quisqualis</name>
    <name type="common">Powdery mildew agent</name>
    <dbReference type="NCBI Taxonomy" id="50730"/>
    <lineage>
        <taxon>Eukaryota</taxon>
        <taxon>Fungi</taxon>
        <taxon>Dikarya</taxon>
        <taxon>Ascomycota</taxon>
        <taxon>Pezizomycotina</taxon>
        <taxon>Dothideomycetes</taxon>
        <taxon>Pleosporomycetidae</taxon>
        <taxon>Pleosporales</taxon>
        <taxon>Pleosporineae</taxon>
        <taxon>Phaeosphaeriaceae</taxon>
        <taxon>Ampelomyces</taxon>
    </lineage>
</organism>
<evidence type="ECO:0000256" key="1">
    <source>
        <dbReference type="ARBA" id="ARBA00000707"/>
    </source>
</evidence>
<feature type="domain" description="USP" evidence="9">
    <location>
        <begin position="188"/>
        <end position="627"/>
    </location>
</feature>
<dbReference type="GO" id="GO:0016579">
    <property type="term" value="P:protein deubiquitination"/>
    <property type="evidence" value="ECO:0007669"/>
    <property type="project" value="InterPro"/>
</dbReference>
<evidence type="ECO:0000256" key="2">
    <source>
        <dbReference type="ARBA" id="ARBA00009085"/>
    </source>
</evidence>
<comment type="similarity">
    <text evidence="2">Belongs to the peptidase C19 family.</text>
</comment>
<reference evidence="10" key="1">
    <citation type="journal article" date="2020" name="Stud. Mycol.">
        <title>101 Dothideomycetes genomes: a test case for predicting lifestyles and emergence of pathogens.</title>
        <authorList>
            <person name="Haridas S."/>
            <person name="Albert R."/>
            <person name="Binder M."/>
            <person name="Bloem J."/>
            <person name="Labutti K."/>
            <person name="Salamov A."/>
            <person name="Andreopoulos B."/>
            <person name="Baker S."/>
            <person name="Barry K."/>
            <person name="Bills G."/>
            <person name="Bluhm B."/>
            <person name="Cannon C."/>
            <person name="Castanera R."/>
            <person name="Culley D."/>
            <person name="Daum C."/>
            <person name="Ezra D."/>
            <person name="Gonzalez J."/>
            <person name="Henrissat B."/>
            <person name="Kuo A."/>
            <person name="Liang C."/>
            <person name="Lipzen A."/>
            <person name="Lutzoni F."/>
            <person name="Magnuson J."/>
            <person name="Mondo S."/>
            <person name="Nolan M."/>
            <person name="Ohm R."/>
            <person name="Pangilinan J."/>
            <person name="Park H.-J."/>
            <person name="Ramirez L."/>
            <person name="Alfaro M."/>
            <person name="Sun H."/>
            <person name="Tritt A."/>
            <person name="Yoshinaga Y."/>
            <person name="Zwiers L.-H."/>
            <person name="Turgeon B."/>
            <person name="Goodwin S."/>
            <person name="Spatafora J."/>
            <person name="Crous P."/>
            <person name="Grigoriev I."/>
        </authorList>
    </citation>
    <scope>NUCLEOTIDE SEQUENCE</scope>
    <source>
        <strain evidence="10">HMLAC05119</strain>
    </source>
</reference>
<dbReference type="SUPFAM" id="SSF54001">
    <property type="entry name" value="Cysteine proteinases"/>
    <property type="match status" value="1"/>
</dbReference>
<evidence type="ECO:0000256" key="7">
    <source>
        <dbReference type="ARBA" id="ARBA00022807"/>
    </source>
</evidence>
<feature type="compositionally biased region" description="Low complexity" evidence="8">
    <location>
        <begin position="694"/>
        <end position="704"/>
    </location>
</feature>
<dbReference type="GO" id="GO:0005634">
    <property type="term" value="C:nucleus"/>
    <property type="evidence" value="ECO:0007669"/>
    <property type="project" value="UniProtKB-SubCell"/>
</dbReference>
<keyword evidence="7" id="KW-0788">Thiol protease</keyword>
<dbReference type="GO" id="GO:0006508">
    <property type="term" value="P:proteolysis"/>
    <property type="evidence" value="ECO:0007669"/>
    <property type="project" value="UniProtKB-KW"/>
</dbReference>
<feature type="compositionally biased region" description="Low complexity" evidence="8">
    <location>
        <begin position="747"/>
        <end position="762"/>
    </location>
</feature>
<dbReference type="OrthoDB" id="6287070at2759"/>
<gene>
    <name evidence="10" type="ORF">BDU57DRAFT_549295</name>
</gene>
<dbReference type="InterPro" id="IPR028889">
    <property type="entry name" value="USP"/>
</dbReference>
<evidence type="ECO:0000256" key="8">
    <source>
        <dbReference type="SAM" id="MobiDB-lite"/>
    </source>
</evidence>
<dbReference type="GO" id="GO:0004843">
    <property type="term" value="F:cysteine-type deubiquitinase activity"/>
    <property type="evidence" value="ECO:0007669"/>
    <property type="project" value="UniProtKB-EC"/>
</dbReference>
<dbReference type="PANTHER" id="PTHR24006:SF722">
    <property type="entry name" value="UBIQUITIN CARBOXYL-TERMINAL HYDROLASE 48"/>
    <property type="match status" value="1"/>
</dbReference>
<feature type="region of interest" description="Disordered" evidence="8">
    <location>
        <begin position="796"/>
        <end position="860"/>
    </location>
</feature>
<keyword evidence="4" id="KW-0645">Protease</keyword>
<protein>
    <recommendedName>
        <fullName evidence="3">ubiquitinyl hydrolase 1</fullName>
        <ecNumber evidence="3">3.4.19.12</ecNumber>
    </recommendedName>
</protein>
<feature type="compositionally biased region" description="Low complexity" evidence="8">
    <location>
        <begin position="30"/>
        <end position="39"/>
    </location>
</feature>
<evidence type="ECO:0000259" key="9">
    <source>
        <dbReference type="PROSITE" id="PS50235"/>
    </source>
</evidence>
<feature type="region of interest" description="Disordered" evidence="8">
    <location>
        <begin position="652"/>
        <end position="762"/>
    </location>
</feature>
<dbReference type="Gene3D" id="3.90.70.10">
    <property type="entry name" value="Cysteine proteinases"/>
    <property type="match status" value="2"/>
</dbReference>
<evidence type="ECO:0000256" key="5">
    <source>
        <dbReference type="ARBA" id="ARBA00022786"/>
    </source>
</evidence>
<dbReference type="GO" id="GO:0005829">
    <property type="term" value="C:cytosol"/>
    <property type="evidence" value="ECO:0007669"/>
    <property type="project" value="TreeGrafter"/>
</dbReference>
<keyword evidence="6 10" id="KW-0378">Hydrolase</keyword>
<feature type="region of interest" description="Disordered" evidence="8">
    <location>
        <begin position="390"/>
        <end position="415"/>
    </location>
</feature>
<proteinExistence type="inferred from homology"/>
<accession>A0A6A5QJP9</accession>
<dbReference type="InterPro" id="IPR050164">
    <property type="entry name" value="Peptidase_C19"/>
</dbReference>
<sequence>MKSSGVSRFLSRRDKHHGKRAAKSASSTVCLSSPASCPSLAPPPLPSSHQPPLGHHSRSHSLEALCLKLPSAVRTSVGDGLSFFQRNTPSRASLTSASRSPNHVSPDLYTIFTNEDSQATADKDADKKVKMLLTRLQAAGITRMQEEQAHYALSWCPDHLDKAYHLLVLANESLEGELKDYNPQVDMLGAVNRNMVTCYLDALLFAMFARLDSFEAMLYDNFEDEPRRKLAAVLRLWVNLLRTGQLIRVELTKHLQDALAKCGWEEAADVCQQDASEAFTFITGALELPLLTLKMDIYHTGREDKEDDHRFVNERLLEVAIPEHQGDHVITLEDCLETYFNNRIEVKRYLQRQNTIASKRSRDESWIDKDPEKTETIHVEAIELAGPESPIVATPTTLGPATPLTPTRPQLDSRRRADSIFSRRYARKTQDALAFDEKKHLQEMLDNSSGGRPRSASLLRKEILMPAWQFFSLIPWYTDNVPKSDAQVAAHFSVKRPVLGICLKRYTMLPNGTPKRLETFIDIPLEIGLPHFISDECMMEEGPLFGNFKLVLQSAVCHRGVSVDSGHYIALVRANAHERPVVSYSDEEQNAETWLRFDDLSNPRVIEVDIKKALREESPYLLFYQVQPIDEELAMRGDPPAYDEPLSGVLSIDQSKETPTSTSVIDTEASSEQEQVAPPNIRTESVYSEDTPGRNSNSSNRRSSVAIDDTEAGLHSASRGHTQPSTPDDQKTGFLSVSRRGSRNWIPGGNRSRPSSPSGEHRLSLTLSRLTGRGSKDKLSVSDSAQVDDPVIVMDQVQRLDKNPNSYSFSREKKETGLSRSKSKKDRKERIRSKSREPSETADKGKHKEKKRPDRECAVM</sequence>
<feature type="compositionally biased region" description="Basic and acidic residues" evidence="8">
    <location>
        <begin position="826"/>
        <end position="860"/>
    </location>
</feature>
<comment type="catalytic activity">
    <reaction evidence="1">
        <text>Thiol-dependent hydrolysis of ester, thioester, amide, peptide and isopeptide bonds formed by the C-terminal Gly of ubiquitin (a 76-residue protein attached to proteins as an intracellular targeting signal).</text>
        <dbReference type="EC" id="3.4.19.12"/>
    </reaction>
</comment>
<feature type="region of interest" description="Disordered" evidence="8">
    <location>
        <begin position="1"/>
        <end position="57"/>
    </location>
</feature>
<dbReference type="EMBL" id="ML979136">
    <property type="protein sequence ID" value="KAF1915683.1"/>
    <property type="molecule type" value="Genomic_DNA"/>
</dbReference>
<keyword evidence="5" id="KW-0833">Ubl conjugation pathway</keyword>
<name>A0A6A5QJP9_AMPQU</name>
<evidence type="ECO:0000256" key="6">
    <source>
        <dbReference type="ARBA" id="ARBA00022801"/>
    </source>
</evidence>
<dbReference type="Proteomes" id="UP000800096">
    <property type="component" value="Unassembled WGS sequence"/>
</dbReference>